<feature type="region of interest" description="Disordered" evidence="1">
    <location>
        <begin position="1"/>
        <end position="88"/>
    </location>
</feature>
<sequence>MRDRYWDNRESVKKSGSDDAPMDDEKSAKTLEVDPGKPQLHHKRRNAHNHSSCSTLTSDQNNHSFVTVSDSPSTESIAAKQVHSSAEA</sequence>
<gene>
    <name evidence="2" type="ORF">Cni_G07897</name>
</gene>
<evidence type="ECO:0000256" key="1">
    <source>
        <dbReference type="SAM" id="MobiDB-lite"/>
    </source>
</evidence>
<organism evidence="2 3">
    <name type="scientific">Canna indica</name>
    <name type="common">Indian-shot</name>
    <dbReference type="NCBI Taxonomy" id="4628"/>
    <lineage>
        <taxon>Eukaryota</taxon>
        <taxon>Viridiplantae</taxon>
        <taxon>Streptophyta</taxon>
        <taxon>Embryophyta</taxon>
        <taxon>Tracheophyta</taxon>
        <taxon>Spermatophyta</taxon>
        <taxon>Magnoliopsida</taxon>
        <taxon>Liliopsida</taxon>
        <taxon>Zingiberales</taxon>
        <taxon>Cannaceae</taxon>
        <taxon>Canna</taxon>
    </lineage>
</organism>
<accession>A0AAQ3K4U5</accession>
<feature type="compositionally biased region" description="Basic and acidic residues" evidence="1">
    <location>
        <begin position="1"/>
        <end position="35"/>
    </location>
</feature>
<evidence type="ECO:0000313" key="2">
    <source>
        <dbReference type="EMBL" id="WOK99185.1"/>
    </source>
</evidence>
<dbReference type="EMBL" id="CP136891">
    <property type="protein sequence ID" value="WOK99185.1"/>
    <property type="molecule type" value="Genomic_DNA"/>
</dbReference>
<protein>
    <submittedName>
        <fullName evidence="2">Protein IQ-DOMAIN 1-like</fullName>
    </submittedName>
</protein>
<reference evidence="2 3" key="1">
    <citation type="submission" date="2023-10" db="EMBL/GenBank/DDBJ databases">
        <title>Chromosome-scale genome assembly provides insights into flower coloration mechanisms of Canna indica.</title>
        <authorList>
            <person name="Li C."/>
        </authorList>
    </citation>
    <scope>NUCLEOTIDE SEQUENCE [LARGE SCALE GENOMIC DNA]</scope>
    <source>
        <tissue evidence="2">Flower</tissue>
    </source>
</reference>
<name>A0AAQ3K4U5_9LILI</name>
<feature type="compositionally biased region" description="Basic residues" evidence="1">
    <location>
        <begin position="39"/>
        <end position="48"/>
    </location>
</feature>
<dbReference type="Proteomes" id="UP001327560">
    <property type="component" value="Chromosome 2"/>
</dbReference>
<keyword evidence="3" id="KW-1185">Reference proteome</keyword>
<feature type="compositionally biased region" description="Polar residues" evidence="1">
    <location>
        <begin position="49"/>
        <end position="88"/>
    </location>
</feature>
<proteinExistence type="predicted"/>
<evidence type="ECO:0000313" key="3">
    <source>
        <dbReference type="Proteomes" id="UP001327560"/>
    </source>
</evidence>
<dbReference type="AlphaFoldDB" id="A0AAQ3K4U5"/>